<comment type="caution">
    <text evidence="1">The sequence shown here is derived from an EMBL/GenBank/DDBJ whole genome shotgun (WGS) entry which is preliminary data.</text>
</comment>
<organism evidence="1 2">
    <name type="scientific">Pleurodeles waltl</name>
    <name type="common">Iberian ribbed newt</name>
    <dbReference type="NCBI Taxonomy" id="8319"/>
    <lineage>
        <taxon>Eukaryota</taxon>
        <taxon>Metazoa</taxon>
        <taxon>Chordata</taxon>
        <taxon>Craniata</taxon>
        <taxon>Vertebrata</taxon>
        <taxon>Euteleostomi</taxon>
        <taxon>Amphibia</taxon>
        <taxon>Batrachia</taxon>
        <taxon>Caudata</taxon>
        <taxon>Salamandroidea</taxon>
        <taxon>Salamandridae</taxon>
        <taxon>Pleurodelinae</taxon>
        <taxon>Pleurodeles</taxon>
    </lineage>
</organism>
<dbReference type="EMBL" id="JANPWB010000010">
    <property type="protein sequence ID" value="KAJ1142780.1"/>
    <property type="molecule type" value="Genomic_DNA"/>
</dbReference>
<sequence length="49" mass="5526">LANCQLKAFPVGIYRVMTNVTENIHVISLANNDMKSLTSKFITTFCQLH</sequence>
<dbReference type="Proteomes" id="UP001066276">
    <property type="component" value="Chromosome 6"/>
</dbReference>
<gene>
    <name evidence="1" type="ORF">NDU88_009093</name>
</gene>
<evidence type="ECO:0000313" key="2">
    <source>
        <dbReference type="Proteomes" id="UP001066276"/>
    </source>
</evidence>
<name>A0AAV7QUC0_PLEWA</name>
<protein>
    <submittedName>
        <fullName evidence="1">Uncharacterized protein</fullName>
    </submittedName>
</protein>
<reference evidence="1" key="1">
    <citation type="journal article" date="2022" name="bioRxiv">
        <title>Sequencing and chromosome-scale assembly of the giantPleurodeles waltlgenome.</title>
        <authorList>
            <person name="Brown T."/>
            <person name="Elewa A."/>
            <person name="Iarovenko S."/>
            <person name="Subramanian E."/>
            <person name="Araus A.J."/>
            <person name="Petzold A."/>
            <person name="Susuki M."/>
            <person name="Suzuki K.-i.T."/>
            <person name="Hayashi T."/>
            <person name="Toyoda A."/>
            <person name="Oliveira C."/>
            <person name="Osipova E."/>
            <person name="Leigh N.D."/>
            <person name="Simon A."/>
            <person name="Yun M.H."/>
        </authorList>
    </citation>
    <scope>NUCLEOTIDE SEQUENCE</scope>
    <source>
        <strain evidence="1">20211129_DDA</strain>
        <tissue evidence="1">Liver</tissue>
    </source>
</reference>
<evidence type="ECO:0000313" key="1">
    <source>
        <dbReference type="EMBL" id="KAJ1142780.1"/>
    </source>
</evidence>
<feature type="non-terminal residue" evidence="1">
    <location>
        <position position="49"/>
    </location>
</feature>
<feature type="non-terminal residue" evidence="1">
    <location>
        <position position="1"/>
    </location>
</feature>
<keyword evidence="2" id="KW-1185">Reference proteome</keyword>
<accession>A0AAV7QUC0</accession>
<dbReference type="AlphaFoldDB" id="A0AAV7QUC0"/>
<proteinExistence type="predicted"/>